<evidence type="ECO:0000256" key="9">
    <source>
        <dbReference type="ARBA" id="ARBA00022842"/>
    </source>
</evidence>
<feature type="binding site" evidence="16">
    <location>
        <position position="453"/>
    </location>
    <ligand>
        <name>ATP</name>
        <dbReference type="ChEBI" id="CHEBI:30616"/>
    </ligand>
</feature>
<feature type="transmembrane region" description="Helical" evidence="18">
    <location>
        <begin position="958"/>
        <end position="980"/>
    </location>
</feature>
<keyword evidence="23" id="KW-1185">Reference proteome</keyword>
<dbReference type="OrthoDB" id="377733at2759"/>
<evidence type="ECO:0000256" key="12">
    <source>
        <dbReference type="ARBA" id="ARBA00023055"/>
    </source>
</evidence>
<sequence>MRAGSVRLEIDPPDESEGVPLLDEGGFCSEEGNCLTRCWFGLGVFLCGVRARYEERIMHISGRTKPQLFVPNVVRNQKYNPITFLPVVLYEQFRFFFNLFYLMVALSQFIPVLKVGFLFTYVAPLVFVLCVTIGKEAYDDYKRYLRDREANSSKYLRLTEKGLKPIPASEIKVGHVIQIGANQRVPADFIFLRTTEKSGSTFLRTDQLDGETDWKLRRAVVVTQHLPSETDILRLDATCQAEAPRKDIYEFIGRFTVRNMAHHQPRRISHEAEDGSMYSEPNLESPDAVDGDVEAQTAVHSMASTDTHVEGLTLDNTLWSNAVVASGTCLGLCIYTGKETRAVMNASSSVTKTGLFELEVNLLSKLLFVLLISLSFLLTVCKGFEGIWPIYFFRFLLMLSSIIPISMRVNLDMAKTVYSVQIMRDPKIPDTVVRTSTIPEELGRMDYVLSDKTGTLTQNEMVFKKIHLGRAAFGEESFDEVRHALRMSFSTDDPSSPSNTSLAHSSASASASSAVGGLSLSGFGSGKRHVEVRQVLRHAITGLALCHNVTPVTDEETGEVTFQAASPDEVALVKFASLVGVKLVERDQHSITLRDPHGVCHCYEILACFPFTSESKRMGIVVRARDSPDQRILFFIKGAESVMIPRLSHRGTSWLSEECDNFARTGLRTLVLAYREISSPEFDDFNKRFAEARSAMTDRAARVRQVVDSLEINLDLLALTGVEDKLQQDVQQTLESLRHAGVRVWMLTGDKVETATCIAISAGLKSRLHSLMTLSSSELATPQQAIQALERFATGPTETVLIVDGKVLAMLLHHHEAAFIETACLAPAVVCCRCSPTQKADVVRLIKKYTGKRTCAIGDGGNDVSMIQAADVGVGIVGKEGKQASLAADFSITQFCYLRRLLLWHGRNSYQRSAKLAQFVIHRGLIIAIIQVLFSAIFFFIALPIFQGMLSVGYSTFYTMAPVFALVLDVELPESVIFMYPELYQTLRNGRVMSIKTFFGWVWKSIYQGAVIMILAILLFEEEFMNIVAITFTALILSELLNVASEVHTWHPLMITAEILTVIVYIFSMFILRTYFDIFFIMTSTFLWKCAVIVAASWGPPHVWQVVRRIVRPPQYTKLAD</sequence>
<feature type="active site" description="4-aspartylphosphate intermediate" evidence="15">
    <location>
        <position position="451"/>
    </location>
</feature>
<evidence type="ECO:0000256" key="11">
    <source>
        <dbReference type="ARBA" id="ARBA00022989"/>
    </source>
</evidence>
<evidence type="ECO:0000259" key="21">
    <source>
        <dbReference type="Pfam" id="PF16212"/>
    </source>
</evidence>
<feature type="transmembrane region" description="Helical" evidence="18">
    <location>
        <begin position="1078"/>
        <end position="1099"/>
    </location>
</feature>
<evidence type="ECO:0000259" key="20">
    <source>
        <dbReference type="Pfam" id="PF16209"/>
    </source>
</evidence>
<dbReference type="NCBIfam" id="TIGR01494">
    <property type="entry name" value="ATPase_P-type"/>
    <property type="match status" value="2"/>
</dbReference>
<feature type="transmembrane region" description="Helical" evidence="18">
    <location>
        <begin position="95"/>
        <end position="113"/>
    </location>
</feature>
<dbReference type="InterPro" id="IPR023214">
    <property type="entry name" value="HAD_sf"/>
</dbReference>
<feature type="binding site" evidence="16">
    <location>
        <position position="637"/>
    </location>
    <ligand>
        <name>ATP</name>
        <dbReference type="ChEBI" id="CHEBI:30616"/>
    </ligand>
</feature>
<feature type="binding site" evidence="16">
    <location>
        <position position="668"/>
    </location>
    <ligand>
        <name>ATP</name>
        <dbReference type="ChEBI" id="CHEBI:30616"/>
    </ligand>
</feature>
<feature type="binding site" evidence="17">
    <location>
        <position position="859"/>
    </location>
    <ligand>
        <name>Mg(2+)</name>
        <dbReference type="ChEBI" id="CHEBI:18420"/>
    </ligand>
</feature>
<evidence type="ECO:0000256" key="15">
    <source>
        <dbReference type="PIRSR" id="PIRSR606539-1"/>
    </source>
</evidence>
<feature type="binding site" evidence="16">
    <location>
        <position position="862"/>
    </location>
    <ligand>
        <name>ATP</name>
        <dbReference type="ChEBI" id="CHEBI:30616"/>
    </ligand>
</feature>
<evidence type="ECO:0000313" key="23">
    <source>
        <dbReference type="Proteomes" id="UP000041254"/>
    </source>
</evidence>
<feature type="transmembrane region" description="Helical" evidence="18">
    <location>
        <begin position="386"/>
        <end position="405"/>
    </location>
</feature>
<feature type="binding site" evidence="16">
    <location>
        <position position="748"/>
    </location>
    <ligand>
        <name>ATP</name>
        <dbReference type="ChEBI" id="CHEBI:30616"/>
    </ligand>
</feature>
<keyword evidence="6 17" id="KW-0479">Metal-binding</keyword>
<keyword evidence="8 16" id="KW-0067">ATP-binding</keyword>
<dbReference type="AlphaFoldDB" id="A0A0G4EQK8"/>
<dbReference type="Gene3D" id="2.70.150.10">
    <property type="entry name" value="Calcium-transporting ATPase, cytoplasmic transduction domain A"/>
    <property type="match status" value="1"/>
</dbReference>
<dbReference type="OMA" id="IAITTWH"/>
<dbReference type="STRING" id="1169540.A0A0G4EQK8"/>
<dbReference type="Pfam" id="PF16209">
    <property type="entry name" value="PhoLip_ATPase_N"/>
    <property type="match status" value="1"/>
</dbReference>
<dbReference type="InterPro" id="IPR006539">
    <property type="entry name" value="P-type_ATPase_IV"/>
</dbReference>
<dbReference type="PANTHER" id="PTHR24092:SF5">
    <property type="entry name" value="PHOSPHOLIPID-TRANSPORTING ATPASE"/>
    <property type="match status" value="1"/>
</dbReference>
<comment type="subcellular location">
    <subcellularLocation>
        <location evidence="2">Endomembrane system</location>
        <topology evidence="2">Multi-pass membrane protein</topology>
    </subcellularLocation>
    <subcellularLocation>
        <location evidence="18">Membrane</location>
        <topology evidence="18">Multi-pass membrane protein</topology>
    </subcellularLocation>
</comment>
<feature type="transmembrane region" description="Helical" evidence="18">
    <location>
        <begin position="1024"/>
        <end position="1041"/>
    </location>
</feature>
<dbReference type="InterPro" id="IPR036412">
    <property type="entry name" value="HAD-like_sf"/>
</dbReference>
<dbReference type="Gene3D" id="3.40.50.1000">
    <property type="entry name" value="HAD superfamily/HAD-like"/>
    <property type="match status" value="1"/>
</dbReference>
<dbReference type="GO" id="GO:0005886">
    <property type="term" value="C:plasma membrane"/>
    <property type="evidence" value="ECO:0007669"/>
    <property type="project" value="TreeGrafter"/>
</dbReference>
<feature type="binding site" evidence="17">
    <location>
        <position position="453"/>
    </location>
    <ligand>
        <name>Mg(2+)</name>
        <dbReference type="ChEBI" id="CHEBI:18420"/>
    </ligand>
</feature>
<feature type="transmembrane region" description="Helical" evidence="18">
    <location>
        <begin position="1001"/>
        <end position="1018"/>
    </location>
</feature>
<dbReference type="GO" id="GO:0045332">
    <property type="term" value="P:phospholipid translocation"/>
    <property type="evidence" value="ECO:0007669"/>
    <property type="project" value="TreeGrafter"/>
</dbReference>
<dbReference type="InterPro" id="IPR032631">
    <property type="entry name" value="P-type_ATPase_N"/>
</dbReference>
<feature type="binding site" evidence="16">
    <location>
        <position position="833"/>
    </location>
    <ligand>
        <name>ATP</name>
        <dbReference type="ChEBI" id="CHEBI:30616"/>
    </ligand>
</feature>
<dbReference type="FunCoup" id="A0A0G4EQK8">
    <property type="interactions" value="99"/>
</dbReference>
<feature type="binding site" evidence="16">
    <location>
        <position position="839"/>
    </location>
    <ligand>
        <name>ATP</name>
        <dbReference type="ChEBI" id="CHEBI:30616"/>
    </ligand>
</feature>
<keyword evidence="4" id="KW-0813">Transport</keyword>
<dbReference type="EMBL" id="CDMY01000282">
    <property type="protein sequence ID" value="CEL99518.1"/>
    <property type="molecule type" value="Genomic_DNA"/>
</dbReference>
<dbReference type="PANTHER" id="PTHR24092">
    <property type="entry name" value="PROBABLE PHOSPHOLIPID-TRANSPORTING ATPASE"/>
    <property type="match status" value="1"/>
</dbReference>
<accession>A0A0G4EQK8</accession>
<evidence type="ECO:0000256" key="6">
    <source>
        <dbReference type="ARBA" id="ARBA00022723"/>
    </source>
</evidence>
<evidence type="ECO:0000256" key="17">
    <source>
        <dbReference type="PIRSR" id="PIRSR606539-3"/>
    </source>
</evidence>
<feature type="transmembrane region" description="Helical" evidence="18">
    <location>
        <begin position="925"/>
        <end position="946"/>
    </location>
</feature>
<evidence type="ECO:0000256" key="8">
    <source>
        <dbReference type="ARBA" id="ARBA00022840"/>
    </source>
</evidence>
<dbReference type="InterPro" id="IPR001757">
    <property type="entry name" value="P_typ_ATPase"/>
</dbReference>
<proteinExistence type="inferred from homology"/>
<feature type="binding site" evidence="16">
    <location>
        <position position="451"/>
    </location>
    <ligand>
        <name>ATP</name>
        <dbReference type="ChEBI" id="CHEBI:30616"/>
    </ligand>
</feature>
<evidence type="ECO:0000256" key="10">
    <source>
        <dbReference type="ARBA" id="ARBA00022967"/>
    </source>
</evidence>
<protein>
    <recommendedName>
        <fullName evidence="18">Phospholipid-transporting ATPase</fullName>
        <ecNumber evidence="18">7.6.2.1</ecNumber>
    </recommendedName>
</protein>
<dbReference type="InterPro" id="IPR023298">
    <property type="entry name" value="ATPase_P-typ_TM_dom_sf"/>
</dbReference>
<dbReference type="GO" id="GO:0006897">
    <property type="term" value="P:endocytosis"/>
    <property type="evidence" value="ECO:0007669"/>
    <property type="project" value="TreeGrafter"/>
</dbReference>
<evidence type="ECO:0000313" key="22">
    <source>
        <dbReference type="EMBL" id="CEL99518.1"/>
    </source>
</evidence>
<dbReference type="SFLD" id="SFLDS00003">
    <property type="entry name" value="Haloacid_Dehalogenase"/>
    <property type="match status" value="1"/>
</dbReference>
<dbReference type="SFLD" id="SFLDF00027">
    <property type="entry name" value="p-type_atpase"/>
    <property type="match status" value="1"/>
</dbReference>
<dbReference type="Pfam" id="PF16212">
    <property type="entry name" value="PhoLip_ATPase_C"/>
    <property type="match status" value="1"/>
</dbReference>
<feature type="binding site" evidence="17">
    <location>
        <position position="863"/>
    </location>
    <ligand>
        <name>Mg(2+)</name>
        <dbReference type="ChEBI" id="CHEBI:18420"/>
    </ligand>
</feature>
<dbReference type="GO" id="GO:0006890">
    <property type="term" value="P:retrograde vesicle-mediated transport, Golgi to endoplasmic reticulum"/>
    <property type="evidence" value="ECO:0007669"/>
    <property type="project" value="TreeGrafter"/>
</dbReference>
<keyword evidence="11 18" id="KW-1133">Transmembrane helix</keyword>
<feature type="transmembrane region" description="Helical" evidence="18">
    <location>
        <begin position="119"/>
        <end position="138"/>
    </location>
</feature>
<evidence type="ECO:0000256" key="4">
    <source>
        <dbReference type="ARBA" id="ARBA00022448"/>
    </source>
</evidence>
<dbReference type="VEuPathDB" id="CryptoDB:Vbra_20658"/>
<evidence type="ECO:0000256" key="18">
    <source>
        <dbReference type="RuleBase" id="RU362033"/>
    </source>
</evidence>
<dbReference type="GO" id="GO:0140326">
    <property type="term" value="F:ATPase-coupled intramembrane lipid transporter activity"/>
    <property type="evidence" value="ECO:0007669"/>
    <property type="project" value="UniProtKB-EC"/>
</dbReference>
<name>A0A0G4EQK8_VITBC</name>
<gene>
    <name evidence="22" type="ORF">Vbra_20658</name>
</gene>
<feature type="binding site" evidence="16">
    <location>
        <position position="611"/>
    </location>
    <ligand>
        <name>ATP</name>
        <dbReference type="ChEBI" id="CHEBI:30616"/>
    </ligand>
</feature>
<evidence type="ECO:0000256" key="16">
    <source>
        <dbReference type="PIRSR" id="PIRSR606539-2"/>
    </source>
</evidence>
<feature type="domain" description="P-type ATPase C-terminal" evidence="21">
    <location>
        <begin position="886"/>
        <end position="1113"/>
    </location>
</feature>
<comment type="catalytic activity">
    <reaction evidence="14 18">
        <text>ATP + H2O + phospholipidSide 1 = ADP + phosphate + phospholipidSide 2.</text>
        <dbReference type="EC" id="7.6.2.1"/>
    </reaction>
</comment>
<dbReference type="InterPro" id="IPR032630">
    <property type="entry name" value="P_typ_ATPase_c"/>
</dbReference>
<keyword evidence="9 17" id="KW-0460">Magnesium</keyword>
<feature type="transmembrane region" description="Helical" evidence="18">
    <location>
        <begin position="1053"/>
        <end position="1072"/>
    </location>
</feature>
<feature type="binding site" evidence="16">
    <location>
        <position position="452"/>
    </location>
    <ligand>
        <name>ATP</name>
        <dbReference type="ChEBI" id="CHEBI:30616"/>
    </ligand>
</feature>
<dbReference type="PROSITE" id="PS00154">
    <property type="entry name" value="ATPASE_E1_E2"/>
    <property type="match status" value="1"/>
</dbReference>
<dbReference type="InParanoid" id="A0A0G4EQK8"/>
<dbReference type="Proteomes" id="UP000041254">
    <property type="component" value="Unassembled WGS sequence"/>
</dbReference>
<evidence type="ECO:0000256" key="1">
    <source>
        <dbReference type="ARBA" id="ARBA00001946"/>
    </source>
</evidence>
<dbReference type="GO" id="GO:0005524">
    <property type="term" value="F:ATP binding"/>
    <property type="evidence" value="ECO:0007669"/>
    <property type="project" value="UniProtKB-UniRule"/>
</dbReference>
<dbReference type="InterPro" id="IPR044492">
    <property type="entry name" value="P_typ_ATPase_HD_dom"/>
</dbReference>
<dbReference type="InterPro" id="IPR008250">
    <property type="entry name" value="ATPase_P-typ_transduc_dom_A_sf"/>
</dbReference>
<feature type="binding site" evidence="16">
    <location>
        <position position="750"/>
    </location>
    <ligand>
        <name>ATP</name>
        <dbReference type="ChEBI" id="CHEBI:30616"/>
    </ligand>
</feature>
<dbReference type="GO" id="GO:0000287">
    <property type="term" value="F:magnesium ion binding"/>
    <property type="evidence" value="ECO:0007669"/>
    <property type="project" value="UniProtKB-UniRule"/>
</dbReference>
<dbReference type="InterPro" id="IPR023299">
    <property type="entry name" value="ATPase_P-typ_cyto_dom_N"/>
</dbReference>
<comment type="cofactor">
    <cofactor evidence="1 17">
        <name>Mg(2+)</name>
        <dbReference type="ChEBI" id="CHEBI:18420"/>
    </cofactor>
</comment>
<feature type="binding site" evidence="16">
    <location>
        <position position="569"/>
    </location>
    <ligand>
        <name>ATP</name>
        <dbReference type="ChEBI" id="CHEBI:30616"/>
    </ligand>
</feature>
<keyword evidence="10 18" id="KW-1278">Translocase</keyword>
<keyword evidence="5 18" id="KW-0812">Transmembrane</keyword>
<reference evidence="22 23" key="1">
    <citation type="submission" date="2014-11" db="EMBL/GenBank/DDBJ databases">
        <authorList>
            <person name="Zhu J."/>
            <person name="Qi W."/>
            <person name="Song R."/>
        </authorList>
    </citation>
    <scope>NUCLEOTIDE SEQUENCE [LARGE SCALE GENOMIC DNA]</scope>
</reference>
<dbReference type="SUPFAM" id="SSF81653">
    <property type="entry name" value="Calcium ATPase, transduction domain A"/>
    <property type="match status" value="1"/>
</dbReference>
<evidence type="ECO:0000256" key="13">
    <source>
        <dbReference type="ARBA" id="ARBA00023136"/>
    </source>
</evidence>
<keyword evidence="7 16" id="KW-0547">Nucleotide-binding</keyword>
<keyword evidence="12" id="KW-0445">Lipid transport</keyword>
<comment type="similarity">
    <text evidence="3 18">Belongs to the cation transport ATPase (P-type) (TC 3.A.3) family. Type IV subfamily.</text>
</comment>
<feature type="binding site" evidence="16">
    <location>
        <position position="863"/>
    </location>
    <ligand>
        <name>ATP</name>
        <dbReference type="ChEBI" id="CHEBI:30616"/>
    </ligand>
</feature>
<dbReference type="SFLD" id="SFLDG00002">
    <property type="entry name" value="C1.7:_P-type_atpase_like"/>
    <property type="match status" value="1"/>
</dbReference>
<dbReference type="NCBIfam" id="TIGR01652">
    <property type="entry name" value="ATPase-Plipid"/>
    <property type="match status" value="1"/>
</dbReference>
<feature type="region of interest" description="Disordered" evidence="19">
    <location>
        <begin position="264"/>
        <end position="286"/>
    </location>
</feature>
<keyword evidence="13 18" id="KW-0472">Membrane</keyword>
<evidence type="ECO:0000256" key="5">
    <source>
        <dbReference type="ARBA" id="ARBA00022692"/>
    </source>
</evidence>
<dbReference type="PRINTS" id="PR00119">
    <property type="entry name" value="CATATPASE"/>
</dbReference>
<dbReference type="PhylomeDB" id="A0A0G4EQK8"/>
<feature type="domain" description="P-type ATPase N-terminal" evidence="20">
    <location>
        <begin position="65"/>
        <end position="120"/>
    </location>
</feature>
<organism evidence="22 23">
    <name type="scientific">Vitrella brassicaformis (strain CCMP3155)</name>
    <dbReference type="NCBI Taxonomy" id="1169540"/>
    <lineage>
        <taxon>Eukaryota</taxon>
        <taxon>Sar</taxon>
        <taxon>Alveolata</taxon>
        <taxon>Colpodellida</taxon>
        <taxon>Vitrellaceae</taxon>
        <taxon>Vitrella</taxon>
    </lineage>
</organism>
<feature type="binding site" evidence="17">
    <location>
        <position position="451"/>
    </location>
    <ligand>
        <name>Mg(2+)</name>
        <dbReference type="ChEBI" id="CHEBI:18420"/>
    </ligand>
</feature>
<evidence type="ECO:0000256" key="3">
    <source>
        <dbReference type="ARBA" id="ARBA00008109"/>
    </source>
</evidence>
<feature type="transmembrane region" description="Helical" evidence="18">
    <location>
        <begin position="362"/>
        <end position="380"/>
    </location>
</feature>
<dbReference type="EC" id="7.6.2.1" evidence="18"/>
<dbReference type="SUPFAM" id="SSF81665">
    <property type="entry name" value="Calcium ATPase, transmembrane domain M"/>
    <property type="match status" value="1"/>
</dbReference>
<evidence type="ECO:0000256" key="14">
    <source>
        <dbReference type="ARBA" id="ARBA00034036"/>
    </source>
</evidence>
<feature type="binding site" evidence="16">
    <location>
        <position position="749"/>
    </location>
    <ligand>
        <name>ATP</name>
        <dbReference type="ChEBI" id="CHEBI:30616"/>
    </ligand>
</feature>
<dbReference type="GO" id="GO:0005768">
    <property type="term" value="C:endosome"/>
    <property type="evidence" value="ECO:0007669"/>
    <property type="project" value="TreeGrafter"/>
</dbReference>
<dbReference type="Pfam" id="PF13246">
    <property type="entry name" value="Cation_ATPase"/>
    <property type="match status" value="1"/>
</dbReference>
<evidence type="ECO:0000256" key="19">
    <source>
        <dbReference type="SAM" id="MobiDB-lite"/>
    </source>
</evidence>
<evidence type="ECO:0000256" key="7">
    <source>
        <dbReference type="ARBA" id="ARBA00022741"/>
    </source>
</evidence>
<dbReference type="SUPFAM" id="SSF81660">
    <property type="entry name" value="Metal cation-transporting ATPase, ATP-binding domain N"/>
    <property type="match status" value="1"/>
</dbReference>
<dbReference type="InterPro" id="IPR018303">
    <property type="entry name" value="ATPase_P-typ_P_site"/>
</dbReference>
<dbReference type="Gene3D" id="3.40.1110.10">
    <property type="entry name" value="Calcium-transporting ATPase, cytoplasmic domain N"/>
    <property type="match status" value="1"/>
</dbReference>
<dbReference type="GO" id="GO:0016887">
    <property type="term" value="F:ATP hydrolysis activity"/>
    <property type="evidence" value="ECO:0007669"/>
    <property type="project" value="InterPro"/>
</dbReference>
<dbReference type="SUPFAM" id="SSF56784">
    <property type="entry name" value="HAD-like"/>
    <property type="match status" value="1"/>
</dbReference>
<evidence type="ECO:0000256" key="2">
    <source>
        <dbReference type="ARBA" id="ARBA00004127"/>
    </source>
</evidence>
<dbReference type="GO" id="GO:0005802">
    <property type="term" value="C:trans-Golgi network"/>
    <property type="evidence" value="ECO:0007669"/>
    <property type="project" value="TreeGrafter"/>
</dbReference>
<dbReference type="FunFam" id="3.40.50.1000:FF:000009">
    <property type="entry name" value="Phospholipid-transporting ATPase"/>
    <property type="match status" value="1"/>
</dbReference>